<evidence type="ECO:0000313" key="2">
    <source>
        <dbReference type="EMBL" id="MQL78810.1"/>
    </source>
</evidence>
<feature type="non-terminal residue" evidence="2">
    <location>
        <position position="1"/>
    </location>
</feature>
<keyword evidence="3" id="KW-1185">Reference proteome</keyword>
<proteinExistence type="predicted"/>
<dbReference type="Proteomes" id="UP000652761">
    <property type="component" value="Unassembled WGS sequence"/>
</dbReference>
<feature type="region of interest" description="Disordered" evidence="1">
    <location>
        <begin position="37"/>
        <end position="104"/>
    </location>
</feature>
<accession>A0A843UA27</accession>
<feature type="region of interest" description="Disordered" evidence="1">
    <location>
        <begin position="128"/>
        <end position="147"/>
    </location>
</feature>
<reference evidence="2" key="1">
    <citation type="submission" date="2017-07" db="EMBL/GenBank/DDBJ databases">
        <title>Taro Niue Genome Assembly and Annotation.</title>
        <authorList>
            <person name="Atibalentja N."/>
            <person name="Keating K."/>
            <person name="Fields C.J."/>
        </authorList>
    </citation>
    <scope>NUCLEOTIDE SEQUENCE</scope>
    <source>
        <strain evidence="2">Niue_2</strain>
        <tissue evidence="2">Leaf</tissue>
    </source>
</reference>
<dbReference type="EMBL" id="NMUH01000418">
    <property type="protein sequence ID" value="MQL78810.1"/>
    <property type="molecule type" value="Genomic_DNA"/>
</dbReference>
<dbReference type="AlphaFoldDB" id="A0A843UA27"/>
<name>A0A843UA27_COLES</name>
<gene>
    <name evidence="2" type="ORF">Taro_011231</name>
</gene>
<evidence type="ECO:0000313" key="3">
    <source>
        <dbReference type="Proteomes" id="UP000652761"/>
    </source>
</evidence>
<organism evidence="2 3">
    <name type="scientific">Colocasia esculenta</name>
    <name type="common">Wild taro</name>
    <name type="synonym">Arum esculentum</name>
    <dbReference type="NCBI Taxonomy" id="4460"/>
    <lineage>
        <taxon>Eukaryota</taxon>
        <taxon>Viridiplantae</taxon>
        <taxon>Streptophyta</taxon>
        <taxon>Embryophyta</taxon>
        <taxon>Tracheophyta</taxon>
        <taxon>Spermatophyta</taxon>
        <taxon>Magnoliopsida</taxon>
        <taxon>Liliopsida</taxon>
        <taxon>Araceae</taxon>
        <taxon>Aroideae</taxon>
        <taxon>Colocasieae</taxon>
        <taxon>Colocasia</taxon>
    </lineage>
</organism>
<sequence>PKFGFLVGAKGPGVGAVRVNMPPRTRKKAHELVEHQEFELDGNNSGFRPRPHPRWPSWSSGGELYSRVLGSTSRTNRCRQEVSSSQRRQWKSSHNQPDRQQQFSQRYHQWYDNRLQLQWQHLRTARRLWRGETSQQLPPRRSEETRP</sequence>
<evidence type="ECO:0000256" key="1">
    <source>
        <dbReference type="SAM" id="MobiDB-lite"/>
    </source>
</evidence>
<feature type="compositionally biased region" description="Polar residues" evidence="1">
    <location>
        <begin position="69"/>
        <end position="104"/>
    </location>
</feature>
<protein>
    <submittedName>
        <fullName evidence="2">Uncharacterized protein</fullName>
    </submittedName>
</protein>
<comment type="caution">
    <text evidence="2">The sequence shown here is derived from an EMBL/GenBank/DDBJ whole genome shotgun (WGS) entry which is preliminary data.</text>
</comment>